<keyword evidence="1" id="KW-0560">Oxidoreductase</keyword>
<name>A0A8K0K679_LADFU</name>
<keyword evidence="3" id="KW-1185">Reference proteome</keyword>
<dbReference type="Proteomes" id="UP000792457">
    <property type="component" value="Unassembled WGS sequence"/>
</dbReference>
<dbReference type="GO" id="GO:0005506">
    <property type="term" value="F:iron ion binding"/>
    <property type="evidence" value="ECO:0007669"/>
    <property type="project" value="InterPro"/>
</dbReference>
<keyword evidence="1" id="KW-0503">Monooxygenase</keyword>
<dbReference type="OrthoDB" id="1470350at2759"/>
<reference evidence="2" key="1">
    <citation type="submission" date="2013-04" db="EMBL/GenBank/DDBJ databases">
        <authorList>
            <person name="Qu J."/>
            <person name="Murali S.C."/>
            <person name="Bandaranaike D."/>
            <person name="Bellair M."/>
            <person name="Blankenburg K."/>
            <person name="Chao H."/>
            <person name="Dinh H."/>
            <person name="Doddapaneni H."/>
            <person name="Downs B."/>
            <person name="Dugan-Rocha S."/>
            <person name="Elkadiri S."/>
            <person name="Gnanaolivu R.D."/>
            <person name="Hernandez B."/>
            <person name="Javaid M."/>
            <person name="Jayaseelan J.C."/>
            <person name="Lee S."/>
            <person name="Li M."/>
            <person name="Ming W."/>
            <person name="Munidasa M."/>
            <person name="Muniz J."/>
            <person name="Nguyen L."/>
            <person name="Ongeri F."/>
            <person name="Osuji N."/>
            <person name="Pu L.-L."/>
            <person name="Puazo M."/>
            <person name="Qu C."/>
            <person name="Quiroz J."/>
            <person name="Raj R."/>
            <person name="Weissenberger G."/>
            <person name="Xin Y."/>
            <person name="Zou X."/>
            <person name="Han Y."/>
            <person name="Richards S."/>
            <person name="Worley K."/>
            <person name="Muzny D."/>
            <person name="Gibbs R."/>
        </authorList>
    </citation>
    <scope>NUCLEOTIDE SEQUENCE</scope>
    <source>
        <strain evidence="2">Sampled in the wild</strain>
    </source>
</reference>
<gene>
    <name evidence="2" type="ORF">J437_LFUL007199</name>
</gene>
<comment type="caution">
    <text evidence="2">The sequence shown here is derived from an EMBL/GenBank/DDBJ whole genome shotgun (WGS) entry which is preliminary data.</text>
</comment>
<sequence length="179" mass="20416">MSKVPGSTGHVILGDKSLDFGRCPLDFVERLSSQYKSPIFMTRLLLKPTVIVSSNSAIRELLFEKEDHFDRGLREQCLQLFGDNVLLVDGEDAQRFRDILKPLMHPDCIVSYKEKALSVFHHWANALPLGRPIDMYKEFKQLGMNLTLRIFLDIDAEISAKLADDVLALSTTHWHGNYL</sequence>
<proteinExistence type="predicted"/>
<dbReference type="EMBL" id="KZ308354">
    <property type="protein sequence ID" value="KAG8227985.1"/>
    <property type="molecule type" value="Genomic_DNA"/>
</dbReference>
<dbReference type="Gene3D" id="1.10.630.10">
    <property type="entry name" value="Cytochrome P450"/>
    <property type="match status" value="1"/>
</dbReference>
<dbReference type="InterPro" id="IPR036396">
    <property type="entry name" value="Cyt_P450_sf"/>
</dbReference>
<dbReference type="AlphaFoldDB" id="A0A8K0K679"/>
<dbReference type="SUPFAM" id="SSF48264">
    <property type="entry name" value="Cytochrome P450"/>
    <property type="match status" value="1"/>
</dbReference>
<dbReference type="GO" id="GO:0020037">
    <property type="term" value="F:heme binding"/>
    <property type="evidence" value="ECO:0007669"/>
    <property type="project" value="InterPro"/>
</dbReference>
<protein>
    <submittedName>
        <fullName evidence="2">Uncharacterized protein</fullName>
    </submittedName>
</protein>
<evidence type="ECO:0000313" key="2">
    <source>
        <dbReference type="EMBL" id="KAG8227985.1"/>
    </source>
</evidence>
<reference evidence="2" key="2">
    <citation type="submission" date="2017-10" db="EMBL/GenBank/DDBJ databases">
        <title>Ladona fulva Genome sequencing and assembly.</title>
        <authorList>
            <person name="Murali S."/>
            <person name="Richards S."/>
            <person name="Bandaranaike D."/>
            <person name="Bellair M."/>
            <person name="Blankenburg K."/>
            <person name="Chao H."/>
            <person name="Dinh H."/>
            <person name="Doddapaneni H."/>
            <person name="Dugan-Rocha S."/>
            <person name="Elkadiri S."/>
            <person name="Gnanaolivu R."/>
            <person name="Hernandez B."/>
            <person name="Skinner E."/>
            <person name="Javaid M."/>
            <person name="Lee S."/>
            <person name="Li M."/>
            <person name="Ming W."/>
            <person name="Munidasa M."/>
            <person name="Muniz J."/>
            <person name="Nguyen L."/>
            <person name="Hughes D."/>
            <person name="Osuji N."/>
            <person name="Pu L.-L."/>
            <person name="Puazo M."/>
            <person name="Qu C."/>
            <person name="Quiroz J."/>
            <person name="Raj R."/>
            <person name="Weissenberger G."/>
            <person name="Xin Y."/>
            <person name="Zou X."/>
            <person name="Han Y."/>
            <person name="Worley K."/>
            <person name="Muzny D."/>
            <person name="Gibbs R."/>
        </authorList>
    </citation>
    <scope>NUCLEOTIDE SEQUENCE</scope>
    <source>
        <strain evidence="2">Sampled in the wild</strain>
    </source>
</reference>
<dbReference type="GO" id="GO:0016705">
    <property type="term" value="F:oxidoreductase activity, acting on paired donors, with incorporation or reduction of molecular oxygen"/>
    <property type="evidence" value="ECO:0007669"/>
    <property type="project" value="InterPro"/>
</dbReference>
<accession>A0A8K0K679</accession>
<organism evidence="2 3">
    <name type="scientific">Ladona fulva</name>
    <name type="common">Scarce chaser dragonfly</name>
    <name type="synonym">Libellula fulva</name>
    <dbReference type="NCBI Taxonomy" id="123851"/>
    <lineage>
        <taxon>Eukaryota</taxon>
        <taxon>Metazoa</taxon>
        <taxon>Ecdysozoa</taxon>
        <taxon>Arthropoda</taxon>
        <taxon>Hexapoda</taxon>
        <taxon>Insecta</taxon>
        <taxon>Pterygota</taxon>
        <taxon>Palaeoptera</taxon>
        <taxon>Odonata</taxon>
        <taxon>Epiprocta</taxon>
        <taxon>Anisoptera</taxon>
        <taxon>Libelluloidea</taxon>
        <taxon>Libellulidae</taxon>
        <taxon>Ladona</taxon>
    </lineage>
</organism>
<dbReference type="GO" id="GO:0004497">
    <property type="term" value="F:monooxygenase activity"/>
    <property type="evidence" value="ECO:0007669"/>
    <property type="project" value="UniProtKB-KW"/>
</dbReference>
<evidence type="ECO:0000313" key="3">
    <source>
        <dbReference type="Proteomes" id="UP000792457"/>
    </source>
</evidence>
<evidence type="ECO:0000256" key="1">
    <source>
        <dbReference type="ARBA" id="ARBA00023033"/>
    </source>
</evidence>